<accession>A0A558QTA5</accession>
<gene>
    <name evidence="3" type="ORF">FOY91_19455</name>
</gene>
<feature type="region of interest" description="Disordered" evidence="1">
    <location>
        <begin position="68"/>
        <end position="87"/>
    </location>
</feature>
<name>A0A558QTA5_9SPHN</name>
<evidence type="ECO:0000313" key="4">
    <source>
        <dbReference type="Proteomes" id="UP000318681"/>
    </source>
</evidence>
<evidence type="ECO:0000256" key="1">
    <source>
        <dbReference type="SAM" id="MobiDB-lite"/>
    </source>
</evidence>
<sequence>MRRVPLPRLVPFCGIGRSSDHPGPVPGATRERRFFQGARAVRSSIGGHRHRAGVTVIVASLLLSACVGGSGRKPPPRSGKRPVATAPRVEDPRVLRQCLADLGRQGASFQSLPDRVMAGGCSTVGTVKLVKIGIPTANLGAMKCRLAERFVAWTNEALQNASMAWLDSRVAKIESMGTYACRPINNRAGNRLSEHGSANAVDIGGFVLENGRRITVKADWNGPDENARNFLRAVHKAACRRFSVVLGPDANALHHDHLHFDMGRGPYCR</sequence>
<dbReference type="AlphaFoldDB" id="A0A558QTA5"/>
<evidence type="ECO:0000259" key="2">
    <source>
        <dbReference type="Pfam" id="PF06904"/>
    </source>
</evidence>
<comment type="caution">
    <text evidence="3">The sequence shown here is derived from an EMBL/GenBank/DDBJ whole genome shotgun (WGS) entry which is preliminary data.</text>
</comment>
<organism evidence="3 4">
    <name type="scientific">Alterirhizorhabdus solaris</name>
    <dbReference type="NCBI Taxonomy" id="2529389"/>
    <lineage>
        <taxon>Bacteria</taxon>
        <taxon>Pseudomonadati</taxon>
        <taxon>Pseudomonadota</taxon>
        <taxon>Alphaproteobacteria</taxon>
        <taxon>Sphingomonadales</taxon>
        <taxon>Rhizorhabdaceae</taxon>
        <taxon>Alterirhizorhabdus</taxon>
    </lineage>
</organism>
<keyword evidence="4" id="KW-1185">Reference proteome</keyword>
<proteinExistence type="predicted"/>
<dbReference type="EMBL" id="VNIM01000131">
    <property type="protein sequence ID" value="TVV70312.1"/>
    <property type="molecule type" value="Genomic_DNA"/>
</dbReference>
<reference evidence="3 4" key="1">
    <citation type="submission" date="2019-07" db="EMBL/GenBank/DDBJ databases">
        <title>Sphingomonas solaris sp. nov., isolated from a solar panel from Boston, Massachusetts.</title>
        <authorList>
            <person name="Tanner K."/>
            <person name="Pascual J."/>
            <person name="Mancuso C."/>
            <person name="Pereto J."/>
            <person name="Khalil A."/>
            <person name="Vilanova C."/>
        </authorList>
    </citation>
    <scope>NUCLEOTIDE SEQUENCE [LARGE SCALE GENOMIC DNA]</scope>
    <source>
        <strain evidence="3 4">R4DWN</strain>
    </source>
</reference>
<evidence type="ECO:0000313" key="3">
    <source>
        <dbReference type="EMBL" id="TVV70312.1"/>
    </source>
</evidence>
<dbReference type="OrthoDB" id="9809788at2"/>
<dbReference type="Pfam" id="PF06904">
    <property type="entry name" value="Extensin-like_C"/>
    <property type="match status" value="1"/>
</dbReference>
<feature type="domain" description="Extensin-like C-terminal" evidence="2">
    <location>
        <begin position="97"/>
        <end position="269"/>
    </location>
</feature>
<protein>
    <submittedName>
        <fullName evidence="3">Extensin</fullName>
    </submittedName>
</protein>
<dbReference type="Proteomes" id="UP000318681">
    <property type="component" value="Unassembled WGS sequence"/>
</dbReference>
<dbReference type="InterPro" id="IPR009683">
    <property type="entry name" value="Extensin-like_C"/>
</dbReference>